<reference evidence="2" key="1">
    <citation type="journal article" date="2019" name="Int. J. Syst. Evol. Microbiol.">
        <title>The Global Catalogue of Microorganisms (GCM) 10K type strain sequencing project: providing services to taxonomists for standard genome sequencing and annotation.</title>
        <authorList>
            <consortium name="The Broad Institute Genomics Platform"/>
            <consortium name="The Broad Institute Genome Sequencing Center for Infectious Disease"/>
            <person name="Wu L."/>
            <person name="Ma J."/>
        </authorList>
    </citation>
    <scope>NUCLEOTIDE SEQUENCE [LARGE SCALE GENOMIC DNA]</scope>
    <source>
        <strain evidence="2">JCM 14549</strain>
    </source>
</reference>
<accession>A0ABP5H4T3</accession>
<name>A0ABP5H4T3_9ACTN</name>
<gene>
    <name evidence="1" type="ORF">GCM10009757_48130</name>
</gene>
<dbReference type="Proteomes" id="UP001403094">
    <property type="component" value="Unassembled WGS sequence"/>
</dbReference>
<protein>
    <submittedName>
        <fullName evidence="1">Uncharacterized protein</fullName>
    </submittedName>
</protein>
<comment type="caution">
    <text evidence="1">The sequence shown here is derived from an EMBL/GenBank/DDBJ whole genome shotgun (WGS) entry which is preliminary data.</text>
</comment>
<proteinExistence type="predicted"/>
<organism evidence="1 2">
    <name type="scientific">Streptomyces cheonanensis</name>
    <dbReference type="NCBI Taxonomy" id="312720"/>
    <lineage>
        <taxon>Bacteria</taxon>
        <taxon>Bacillati</taxon>
        <taxon>Actinomycetota</taxon>
        <taxon>Actinomycetes</taxon>
        <taxon>Kitasatosporales</taxon>
        <taxon>Streptomycetaceae</taxon>
        <taxon>Streptomyces</taxon>
    </lineage>
</organism>
<evidence type="ECO:0000313" key="1">
    <source>
        <dbReference type="EMBL" id="GAA2063310.1"/>
    </source>
</evidence>
<evidence type="ECO:0000313" key="2">
    <source>
        <dbReference type="Proteomes" id="UP001403094"/>
    </source>
</evidence>
<dbReference type="EMBL" id="BAAANQ010000013">
    <property type="protein sequence ID" value="GAA2063310.1"/>
    <property type="molecule type" value="Genomic_DNA"/>
</dbReference>
<keyword evidence="2" id="KW-1185">Reference proteome</keyword>
<sequence>MPPGWAEAHSASAMSAISALAEVAGRMLASRRNRFMAGFLGSDGRYADVAVRGRWRRRHRRTDSLNGLYPVSQRGR</sequence>